<dbReference type="RefSeq" id="WP_193180461.1">
    <property type="nucleotide sequence ID" value="NZ_JACVXA010000010.1"/>
</dbReference>
<keyword evidence="2" id="KW-0472">Membrane</keyword>
<keyword evidence="4" id="KW-1185">Reference proteome</keyword>
<protein>
    <submittedName>
        <fullName evidence="3">Uncharacterized protein</fullName>
    </submittedName>
</protein>
<evidence type="ECO:0000256" key="2">
    <source>
        <dbReference type="SAM" id="Phobius"/>
    </source>
</evidence>
<keyword evidence="2" id="KW-0812">Transmembrane</keyword>
<dbReference type="Proteomes" id="UP000609121">
    <property type="component" value="Unassembled WGS sequence"/>
</dbReference>
<gene>
    <name evidence="3" type="ORF">ICN82_05335</name>
</gene>
<proteinExistence type="predicted"/>
<reference evidence="3" key="1">
    <citation type="submission" date="2020-09" db="EMBL/GenBank/DDBJ databases">
        <title>A novel bacterium of genus Mangrovicoccus, isolated from South China Sea.</title>
        <authorList>
            <person name="Huang H."/>
            <person name="Mo K."/>
            <person name="Hu Y."/>
        </authorList>
    </citation>
    <scope>NUCLEOTIDE SEQUENCE</scope>
    <source>
        <strain evidence="3">HB182678</strain>
    </source>
</reference>
<accession>A0A8J6YX34</accession>
<comment type="caution">
    <text evidence="3">The sequence shown here is derived from an EMBL/GenBank/DDBJ whole genome shotgun (WGS) entry which is preliminary data.</text>
</comment>
<feature type="transmembrane region" description="Helical" evidence="2">
    <location>
        <begin position="17"/>
        <end position="37"/>
    </location>
</feature>
<sequence length="84" mass="8972">MTPPDTNPQKQAKRHRIVLIGMALVALFGVILILTWVGEEAATAPEDQPPPAASQPQSDELDDGDVDVPPQEPEAPAEPEVVPE</sequence>
<evidence type="ECO:0000313" key="4">
    <source>
        <dbReference type="Proteomes" id="UP000609121"/>
    </source>
</evidence>
<feature type="compositionally biased region" description="Acidic residues" evidence="1">
    <location>
        <begin position="75"/>
        <end position="84"/>
    </location>
</feature>
<evidence type="ECO:0000256" key="1">
    <source>
        <dbReference type="SAM" id="MobiDB-lite"/>
    </source>
</evidence>
<dbReference type="AlphaFoldDB" id="A0A8J6YX34"/>
<organism evidence="3 4">
    <name type="scientific">Mangrovicoccus algicola</name>
    <dbReference type="NCBI Taxonomy" id="2771008"/>
    <lineage>
        <taxon>Bacteria</taxon>
        <taxon>Pseudomonadati</taxon>
        <taxon>Pseudomonadota</taxon>
        <taxon>Alphaproteobacteria</taxon>
        <taxon>Rhodobacterales</taxon>
        <taxon>Paracoccaceae</taxon>
        <taxon>Mangrovicoccus</taxon>
    </lineage>
</organism>
<dbReference type="EMBL" id="JACVXA010000010">
    <property type="protein sequence ID" value="MBE3637628.1"/>
    <property type="molecule type" value="Genomic_DNA"/>
</dbReference>
<evidence type="ECO:0000313" key="3">
    <source>
        <dbReference type="EMBL" id="MBE3637628.1"/>
    </source>
</evidence>
<keyword evidence="2" id="KW-1133">Transmembrane helix</keyword>
<name>A0A8J6YX34_9RHOB</name>
<feature type="region of interest" description="Disordered" evidence="1">
    <location>
        <begin position="42"/>
        <end position="84"/>
    </location>
</feature>